<keyword evidence="3" id="KW-1185">Reference proteome</keyword>
<dbReference type="VEuPathDB" id="TriTrypDB:ADEAN_000823700"/>
<proteinExistence type="predicted"/>
<feature type="transmembrane region" description="Helical" evidence="1">
    <location>
        <begin position="7"/>
        <end position="30"/>
    </location>
</feature>
<keyword evidence="1" id="KW-0812">Transmembrane</keyword>
<keyword evidence="1" id="KW-1133">Transmembrane helix</keyword>
<accession>A0A7G2CMR5</accession>
<reference evidence="2 3" key="1">
    <citation type="submission" date="2020-08" db="EMBL/GenBank/DDBJ databases">
        <authorList>
            <person name="Newling K."/>
            <person name="Davey J."/>
            <person name="Forrester S."/>
        </authorList>
    </citation>
    <scope>NUCLEOTIDE SEQUENCE [LARGE SCALE GENOMIC DNA]</scope>
    <source>
        <strain evidence="3">Crithidia deanei Carvalho (ATCC PRA-265)</strain>
    </source>
</reference>
<name>A0A7G2CMR5_9TRYP</name>
<evidence type="ECO:0000256" key="1">
    <source>
        <dbReference type="SAM" id="Phobius"/>
    </source>
</evidence>
<keyword evidence="1" id="KW-0472">Membrane</keyword>
<evidence type="ECO:0000313" key="3">
    <source>
        <dbReference type="Proteomes" id="UP000515908"/>
    </source>
</evidence>
<organism evidence="2 3">
    <name type="scientific">Angomonas deanei</name>
    <dbReference type="NCBI Taxonomy" id="59799"/>
    <lineage>
        <taxon>Eukaryota</taxon>
        <taxon>Discoba</taxon>
        <taxon>Euglenozoa</taxon>
        <taxon>Kinetoplastea</taxon>
        <taxon>Metakinetoplastina</taxon>
        <taxon>Trypanosomatida</taxon>
        <taxon>Trypanosomatidae</taxon>
        <taxon>Strigomonadinae</taxon>
        <taxon>Angomonas</taxon>
    </lineage>
</organism>
<evidence type="ECO:0000313" key="2">
    <source>
        <dbReference type="EMBL" id="CAD2220715.1"/>
    </source>
</evidence>
<dbReference type="EMBL" id="LR877162">
    <property type="protein sequence ID" value="CAD2220715.1"/>
    <property type="molecule type" value="Genomic_DNA"/>
</dbReference>
<protein>
    <submittedName>
        <fullName evidence="2">Chitobiase/beta-hexosaminidase C-terminal domain containing protein, putative</fullName>
    </submittedName>
</protein>
<gene>
    <name evidence="2" type="ORF">ADEAN_000823700</name>
</gene>
<sequence>MAVERKTLAITLWCVCGGVLIIVIILFLVYCCCFRNNKSVESVDRQKYYEEHDTHEMGITGNPHHHARHQKASKVSLFPGFSRRNESIISSSPACGLYTLPQTVHLLTPPNQSDGEMILINIIFTPPSNNNNFHLNTNNGQPLLLGTDMFDSRHPTFVYDCNNFLRYTGPLYFESSGNYIVQAHVVNPSLKTVGAIHQFQYILMLNESGFRSPSRRGSTPRHNTNTIDINYNRQYSEENNNNNNQVAIYNNTASVVPYSNALLQAPVIIPGSGEVTAGTRIRLEHSRQSAQLNIQNVNLYYSLDGSPPSTLYTEPFPLLASNLSSPTQGSKVHIKAIAIGAVTNNNQNNGNSSTSVSSPVAQAHLTVRPAGYSYYDPSVSSPSARVRTVNALLYFDESKNPPRTKTVYQFIFISEVRAYALYEATDKKKSDPSFLLPGKKLKFNKNKCFTYSGEPIPITEDLAQIYAWTVDEDFLESNNFDVDDEAAMRQRSGAAIYDCTYATAMQLDPSKRRSSDHQAATSFLPAPVLCISCSDVELEFEEPPAHCLIAYTLNGKEPALYDVDPPACAAPLPALSAHRRGGDHAVTNTPRKRTDVTGDLEGMNTYIYRVNKIIKISLLSAETVHVTARVFLPVYEDGSGQVRGNYGGQGGSGGTLLGYRYGDVFHRAFYFSGN</sequence>
<dbReference type="AlphaFoldDB" id="A0A7G2CMR5"/>
<dbReference type="Proteomes" id="UP000515908">
    <property type="component" value="Chromosome 18"/>
</dbReference>